<comment type="caution">
    <text evidence="1">The sequence shown here is derived from an EMBL/GenBank/DDBJ whole genome shotgun (WGS) entry which is preliminary data.</text>
</comment>
<reference evidence="1" key="1">
    <citation type="journal article" date="2019" name="Sci. Rep.">
        <title>Draft genome of Tanacetum cinerariifolium, the natural source of mosquito coil.</title>
        <authorList>
            <person name="Yamashiro T."/>
            <person name="Shiraishi A."/>
            <person name="Satake H."/>
            <person name="Nakayama K."/>
        </authorList>
    </citation>
    <scope>NUCLEOTIDE SEQUENCE</scope>
</reference>
<feature type="non-terminal residue" evidence="1">
    <location>
        <position position="1"/>
    </location>
</feature>
<dbReference type="EMBL" id="BKCJ011825205">
    <property type="protein sequence ID" value="GFD56087.1"/>
    <property type="molecule type" value="Genomic_DNA"/>
</dbReference>
<dbReference type="AlphaFoldDB" id="A0A699X8N2"/>
<evidence type="ECO:0000313" key="1">
    <source>
        <dbReference type="EMBL" id="GFD56087.1"/>
    </source>
</evidence>
<proteinExistence type="predicted"/>
<protein>
    <submittedName>
        <fullName evidence="1">Uncharacterized protein</fullName>
    </submittedName>
</protein>
<organism evidence="1">
    <name type="scientific">Tanacetum cinerariifolium</name>
    <name type="common">Dalmatian daisy</name>
    <name type="synonym">Chrysanthemum cinerariifolium</name>
    <dbReference type="NCBI Taxonomy" id="118510"/>
    <lineage>
        <taxon>Eukaryota</taxon>
        <taxon>Viridiplantae</taxon>
        <taxon>Streptophyta</taxon>
        <taxon>Embryophyta</taxon>
        <taxon>Tracheophyta</taxon>
        <taxon>Spermatophyta</taxon>
        <taxon>Magnoliopsida</taxon>
        <taxon>eudicotyledons</taxon>
        <taxon>Gunneridae</taxon>
        <taxon>Pentapetalae</taxon>
        <taxon>asterids</taxon>
        <taxon>campanulids</taxon>
        <taxon>Asterales</taxon>
        <taxon>Asteraceae</taxon>
        <taxon>Asteroideae</taxon>
        <taxon>Anthemideae</taxon>
        <taxon>Anthemidinae</taxon>
        <taxon>Tanacetum</taxon>
    </lineage>
</organism>
<gene>
    <name evidence="1" type="ORF">Tci_928056</name>
</gene>
<sequence>HVEVGQQGVAERQHGGAELVAALVGGVVQVAEAGQRVGQARDGRLGHAGAFRHLAVAEGRFAGPEAAQDLEAARQRRHELAVLGDVLVVE</sequence>
<name>A0A699X8N2_TANCI</name>
<accession>A0A699X8N2</accession>